<dbReference type="AlphaFoldDB" id="E3EL22"/>
<keyword evidence="1" id="KW-0614">Plasmid</keyword>
<dbReference type="EMBL" id="CP002214">
    <property type="protein sequence ID" value="ADO59584.1"/>
    <property type="molecule type" value="Genomic_DNA"/>
</dbReference>
<evidence type="ECO:0000313" key="2">
    <source>
        <dbReference type="Proteomes" id="UP000006868"/>
    </source>
</evidence>
<protein>
    <submittedName>
        <fullName evidence="1">Uncharacterized protein</fullName>
    </submittedName>
</protein>
<dbReference type="HOGENOM" id="CLU_2937335_0_0_9"/>
<dbReference type="Proteomes" id="UP000006868">
    <property type="component" value="Plasmid pSC2"/>
</dbReference>
<geneLocation type="plasmid" evidence="1 2">
    <name>pSC2</name>
</geneLocation>
<organism evidence="1 2">
    <name type="scientific">Paenibacillus polymyxa (strain SC2)</name>
    <name type="common">Bacillus polymyxa</name>
    <dbReference type="NCBI Taxonomy" id="886882"/>
    <lineage>
        <taxon>Bacteria</taxon>
        <taxon>Bacillati</taxon>
        <taxon>Bacillota</taxon>
        <taxon>Bacilli</taxon>
        <taxon>Bacillales</taxon>
        <taxon>Paenibacillaceae</taxon>
        <taxon>Paenibacillus</taxon>
    </lineage>
</organism>
<sequence length="60" mass="7027">MKIRVVDSKPRKDESDINRLIGEVFDVKEKNEQGVMIAFGETGLFLIRNEEFEVIEEEQK</sequence>
<accession>E3EL22</accession>
<dbReference type="KEGG" id="ppm:PPSC2_27190"/>
<proteinExistence type="predicted"/>
<reference evidence="1 2" key="1">
    <citation type="journal article" date="2011" name="J. Bacteriol.">
        <title>Complete genome sequence of Paenibacillus polymyxa SC2, a strain of plant growth-promoting Rhizobacterium with broad-spectrum antimicrobial activity.</title>
        <authorList>
            <person name="Ma M."/>
            <person name="Wang C."/>
            <person name="Ding Y."/>
            <person name="Li L."/>
            <person name="Shen D."/>
            <person name="Jiang X."/>
            <person name="Guan D."/>
            <person name="Cao F."/>
            <person name="Chen H."/>
            <person name="Feng R."/>
            <person name="Wang X."/>
            <person name="Ge Y."/>
            <person name="Yao L."/>
            <person name="Bing X."/>
            <person name="Yang X."/>
            <person name="Li J."/>
            <person name="Du B."/>
        </authorList>
    </citation>
    <scope>NUCLEOTIDE SEQUENCE [LARGE SCALE GENOMIC DNA]</scope>
    <source>
        <strain evidence="1 2">SC2</strain>
        <plasmid evidence="2">pSC2</plasmid>
    </source>
</reference>
<gene>
    <name evidence="1" type="ORF">PPSC2_27190</name>
</gene>
<dbReference type="PATRIC" id="fig|886882.15.peg.5751"/>
<name>E3EL22_PAEPS</name>
<dbReference type="RefSeq" id="WP_013385998.1">
    <property type="nucleotide sequence ID" value="NC_014628.2"/>
</dbReference>
<evidence type="ECO:0000313" key="1">
    <source>
        <dbReference type="EMBL" id="ADO59584.1"/>
    </source>
</evidence>